<accession>A0ABM8RNF2</accession>
<dbReference type="Proteomes" id="UP000675880">
    <property type="component" value="Unassembled WGS sequence"/>
</dbReference>
<evidence type="ECO:0000313" key="2">
    <source>
        <dbReference type="Proteomes" id="UP000675880"/>
    </source>
</evidence>
<keyword evidence="2" id="KW-1185">Reference proteome</keyword>
<protein>
    <submittedName>
        <fullName evidence="1">Uncharacterized protein</fullName>
    </submittedName>
</protein>
<evidence type="ECO:0000313" key="1">
    <source>
        <dbReference type="EMBL" id="CAE6762531.1"/>
    </source>
</evidence>
<proteinExistence type="predicted"/>
<organism evidence="1 2">
    <name type="scientific">Nitrospira defluvii</name>
    <dbReference type="NCBI Taxonomy" id="330214"/>
    <lineage>
        <taxon>Bacteria</taxon>
        <taxon>Pseudomonadati</taxon>
        <taxon>Nitrospirota</taxon>
        <taxon>Nitrospiria</taxon>
        <taxon>Nitrospirales</taxon>
        <taxon>Nitrospiraceae</taxon>
        <taxon>Nitrospira</taxon>
    </lineage>
</organism>
<reference evidence="1 2" key="1">
    <citation type="submission" date="2021-02" db="EMBL/GenBank/DDBJ databases">
        <authorList>
            <person name="Han P."/>
        </authorList>
    </citation>
    <scope>NUCLEOTIDE SEQUENCE [LARGE SCALE GENOMIC DNA]</scope>
    <source>
        <strain evidence="1">Candidatus Nitrospira sp. ZN2</strain>
    </source>
</reference>
<sequence>MLKHDVGLLGEIFVIAAELHFDFHIGHIHDFLNELVGHTHILLLFFGFRCFLPAKRFKPVPLGPQDRARPAGILLRVCADARHQRGLLQNFFHVFRGSRFLHRSSAGLQRFPCFFRRQLDIDRPARATHRQHQCSEDQSNHRVRLPTQIFFATISAHAYLPAASLNKGAL</sequence>
<gene>
    <name evidence="1" type="ORF">NSPZN2_30713</name>
</gene>
<dbReference type="EMBL" id="CAJNBJ010000016">
    <property type="protein sequence ID" value="CAE6762531.1"/>
    <property type="molecule type" value="Genomic_DNA"/>
</dbReference>
<name>A0ABM8RNF2_9BACT</name>
<comment type="caution">
    <text evidence="1">The sequence shown here is derived from an EMBL/GenBank/DDBJ whole genome shotgun (WGS) entry which is preliminary data.</text>
</comment>